<dbReference type="Proteomes" id="UP000383122">
    <property type="component" value="Unassembled WGS sequence"/>
</dbReference>
<dbReference type="Pfam" id="PF04883">
    <property type="entry name" value="HK97-gp10_like"/>
    <property type="match status" value="1"/>
</dbReference>
<reference evidence="1 2" key="1">
    <citation type="submission" date="2019-08" db="EMBL/GenBank/DDBJ databases">
        <authorList>
            <person name="Peeters C."/>
        </authorList>
    </citation>
    <scope>NUCLEOTIDE SEQUENCE [LARGE SCALE GENOMIC DNA]</scope>
    <source>
        <strain evidence="1 2">LMG 31117</strain>
    </source>
</reference>
<protein>
    <recommendedName>
        <fullName evidence="3">HK97 gp10 family phage protein</fullName>
    </recommendedName>
</protein>
<sequence>MADTRTLHGLDGTLAALKSLPAEIVSKRGGPVKTALRKGAVVIQKEAQRQVRAIVRKPDPDHYVSTDLLAQSIAVRRDPNPQRSGANERYRVLISRSKKYVYPETLREKHQIKTIMTARYLEFGTEQRAPTPWMAPAFFAAREQALSTVVYELNQGIDRVIRRLSKSSQA</sequence>
<evidence type="ECO:0000313" key="1">
    <source>
        <dbReference type="EMBL" id="VVE68874.1"/>
    </source>
</evidence>
<keyword evidence="2" id="KW-1185">Reference proteome</keyword>
<evidence type="ECO:0008006" key="3">
    <source>
        <dbReference type="Google" id="ProtNLM"/>
    </source>
</evidence>
<gene>
    <name evidence="1" type="ORF">PAN31117_03107</name>
</gene>
<dbReference type="RefSeq" id="WP_150738954.1">
    <property type="nucleotide sequence ID" value="NZ_CABPSP010000009.1"/>
</dbReference>
<dbReference type="AlphaFoldDB" id="A0A5E5A5I6"/>
<organism evidence="1 2">
    <name type="scientific">Pandoraea anapnoica</name>
    <dbReference type="NCBI Taxonomy" id="2508301"/>
    <lineage>
        <taxon>Bacteria</taxon>
        <taxon>Pseudomonadati</taxon>
        <taxon>Pseudomonadota</taxon>
        <taxon>Betaproteobacteria</taxon>
        <taxon>Burkholderiales</taxon>
        <taxon>Burkholderiaceae</taxon>
        <taxon>Pandoraea</taxon>
    </lineage>
</organism>
<dbReference type="InterPro" id="IPR010064">
    <property type="entry name" value="HK97-gp10_tail"/>
</dbReference>
<proteinExistence type="predicted"/>
<accession>A0A5E5A5I6</accession>
<dbReference type="OrthoDB" id="6039076at2"/>
<dbReference type="EMBL" id="CABPSP010000009">
    <property type="protein sequence ID" value="VVE68874.1"/>
    <property type="molecule type" value="Genomic_DNA"/>
</dbReference>
<name>A0A5E5A5I6_9BURK</name>
<evidence type="ECO:0000313" key="2">
    <source>
        <dbReference type="Proteomes" id="UP000383122"/>
    </source>
</evidence>